<evidence type="ECO:0000313" key="9">
    <source>
        <dbReference type="Proteomes" id="UP000787472"/>
    </source>
</evidence>
<gene>
    <name evidence="8" type="ORF">G8770_13745</name>
</gene>
<evidence type="ECO:0000256" key="3">
    <source>
        <dbReference type="ARBA" id="ARBA00023015"/>
    </source>
</evidence>
<reference evidence="8" key="1">
    <citation type="submission" date="2020-03" db="EMBL/GenBank/DDBJ databases">
        <authorList>
            <person name="Guo F."/>
        </authorList>
    </citation>
    <scope>NUCLEOTIDE SEQUENCE</scope>
    <source>
        <strain evidence="8">JCM 30134</strain>
    </source>
</reference>
<evidence type="ECO:0000256" key="6">
    <source>
        <dbReference type="SAM" id="MobiDB-lite"/>
    </source>
</evidence>
<keyword evidence="5" id="KW-0804">Transcription</keyword>
<keyword evidence="3" id="KW-0805">Transcription regulation</keyword>
<feature type="compositionally biased region" description="Low complexity" evidence="6">
    <location>
        <begin position="94"/>
        <end position="112"/>
    </location>
</feature>
<evidence type="ECO:0000259" key="7">
    <source>
        <dbReference type="PROSITE" id="PS50949"/>
    </source>
</evidence>
<evidence type="ECO:0000256" key="5">
    <source>
        <dbReference type="ARBA" id="ARBA00023163"/>
    </source>
</evidence>
<dbReference type="EMBL" id="JAAONZ010000010">
    <property type="protein sequence ID" value="NHO66607.1"/>
    <property type="molecule type" value="Genomic_DNA"/>
</dbReference>
<dbReference type="InterPro" id="IPR015424">
    <property type="entry name" value="PyrdxlP-dep_Trfase"/>
</dbReference>
<keyword evidence="4" id="KW-0238">DNA-binding</keyword>
<dbReference type="Gene3D" id="3.40.640.10">
    <property type="entry name" value="Type I PLP-dependent aspartate aminotransferase-like (Major domain)"/>
    <property type="match status" value="1"/>
</dbReference>
<evidence type="ECO:0000313" key="8">
    <source>
        <dbReference type="EMBL" id="NHO66607.1"/>
    </source>
</evidence>
<dbReference type="InterPro" id="IPR036390">
    <property type="entry name" value="WH_DNA-bd_sf"/>
</dbReference>
<sequence length="518" mass="58563">MLEQLIHLDKSSDDNLKQQIRKALAVAILDGHLPLDKPIPSSRKLSQALSVSRQTVMFAYEDLVDDGYIIARERRGYFVNPSILDGRAKLEDTAGQAGHSSAAADAAETSPGPDWTERFASQPSLQRNIDKPSDWQRYEYPFLSGQIDPKTFPLAEWRECSKQALSVLAVRDWTGDCMDTDDPLLIEQIRTRVLPRRGIWAKPEEILVTVGTQHSLYLISSLLSKSGKRMGMENPGYPDARNIFASQFEELVPLPIDNYGLVLSEPLRACDYVYTTPSHQWPTSVTMPIERRKKLLQLAEDDDLVVIEDDYEIETNYIDDPLPALKSLDNCGRVIYMSSLSKVLAPGLRIGFMVAPEPLIAEARVLRRLMMRHPPMNNQRMTALFLSRGHYDALLKRLWRKYKRNWGLITRAIERYIPSNLQRPVFGGTSCWVRGPKGLDCRKLRQVAAERGLLLELGDIAFGEEVYGDPQVSGVKALTGDDSPQQYFRLGFTVIPEEKIEPGIRLIAEIIEELTQPS</sequence>
<dbReference type="InterPro" id="IPR004839">
    <property type="entry name" value="Aminotransferase_I/II_large"/>
</dbReference>
<evidence type="ECO:0000256" key="2">
    <source>
        <dbReference type="ARBA" id="ARBA00022898"/>
    </source>
</evidence>
<dbReference type="GO" id="GO:0003677">
    <property type="term" value="F:DNA binding"/>
    <property type="evidence" value="ECO:0007669"/>
    <property type="project" value="UniProtKB-KW"/>
</dbReference>
<dbReference type="Pfam" id="PF00155">
    <property type="entry name" value="Aminotran_1_2"/>
    <property type="match status" value="1"/>
</dbReference>
<dbReference type="PROSITE" id="PS50949">
    <property type="entry name" value="HTH_GNTR"/>
    <property type="match status" value="1"/>
</dbReference>
<dbReference type="Pfam" id="PF00392">
    <property type="entry name" value="GntR"/>
    <property type="match status" value="1"/>
</dbReference>
<accession>A0A9E5ML90</accession>
<dbReference type="SUPFAM" id="SSF46785">
    <property type="entry name" value="Winged helix' DNA-binding domain"/>
    <property type="match status" value="1"/>
</dbReference>
<dbReference type="PANTHER" id="PTHR46577:SF1">
    <property type="entry name" value="HTH-TYPE TRANSCRIPTIONAL REGULATORY PROTEIN GABR"/>
    <property type="match status" value="1"/>
</dbReference>
<feature type="domain" description="HTH gntR-type" evidence="7">
    <location>
        <begin position="14"/>
        <end position="82"/>
    </location>
</feature>
<dbReference type="SUPFAM" id="SSF53383">
    <property type="entry name" value="PLP-dependent transferases"/>
    <property type="match status" value="1"/>
</dbReference>
<evidence type="ECO:0000256" key="1">
    <source>
        <dbReference type="ARBA" id="ARBA00005384"/>
    </source>
</evidence>
<name>A0A9E5ML90_9GAMM</name>
<dbReference type="CDD" id="cd07377">
    <property type="entry name" value="WHTH_GntR"/>
    <property type="match status" value="1"/>
</dbReference>
<keyword evidence="2" id="KW-0663">Pyridoxal phosphate</keyword>
<dbReference type="RefSeq" id="WP_167187757.1">
    <property type="nucleotide sequence ID" value="NZ_JAAONZ010000010.1"/>
</dbReference>
<dbReference type="PANTHER" id="PTHR46577">
    <property type="entry name" value="HTH-TYPE TRANSCRIPTIONAL REGULATORY PROTEIN GABR"/>
    <property type="match status" value="1"/>
</dbReference>
<organism evidence="8 9">
    <name type="scientific">Pseudomaricurvus hydrocarbonicus</name>
    <dbReference type="NCBI Taxonomy" id="1470433"/>
    <lineage>
        <taxon>Bacteria</taxon>
        <taxon>Pseudomonadati</taxon>
        <taxon>Pseudomonadota</taxon>
        <taxon>Gammaproteobacteria</taxon>
        <taxon>Cellvibrionales</taxon>
        <taxon>Cellvibrionaceae</taxon>
        <taxon>Pseudomaricurvus</taxon>
    </lineage>
</organism>
<keyword evidence="8" id="KW-0032">Aminotransferase</keyword>
<protein>
    <submittedName>
        <fullName evidence="8">PLP-dependent aminotransferase family protein</fullName>
    </submittedName>
</protein>
<dbReference type="CDD" id="cd00609">
    <property type="entry name" value="AAT_like"/>
    <property type="match status" value="1"/>
</dbReference>
<dbReference type="SMART" id="SM00345">
    <property type="entry name" value="HTH_GNTR"/>
    <property type="match status" value="1"/>
</dbReference>
<comment type="similarity">
    <text evidence="1">In the C-terminal section; belongs to the class-I pyridoxal-phosphate-dependent aminotransferase family.</text>
</comment>
<keyword evidence="8" id="KW-0808">Transferase</keyword>
<feature type="region of interest" description="Disordered" evidence="6">
    <location>
        <begin position="94"/>
        <end position="128"/>
    </location>
</feature>
<keyword evidence="9" id="KW-1185">Reference proteome</keyword>
<dbReference type="InterPro" id="IPR015421">
    <property type="entry name" value="PyrdxlP-dep_Trfase_major"/>
</dbReference>
<dbReference type="InterPro" id="IPR036388">
    <property type="entry name" value="WH-like_DNA-bd_sf"/>
</dbReference>
<dbReference type="AlphaFoldDB" id="A0A9E5ML90"/>
<dbReference type="InterPro" id="IPR051446">
    <property type="entry name" value="HTH_trans_reg/aminotransferase"/>
</dbReference>
<dbReference type="GO" id="GO:0030170">
    <property type="term" value="F:pyridoxal phosphate binding"/>
    <property type="evidence" value="ECO:0007669"/>
    <property type="project" value="InterPro"/>
</dbReference>
<dbReference type="GO" id="GO:0003700">
    <property type="term" value="F:DNA-binding transcription factor activity"/>
    <property type="evidence" value="ECO:0007669"/>
    <property type="project" value="InterPro"/>
</dbReference>
<evidence type="ECO:0000256" key="4">
    <source>
        <dbReference type="ARBA" id="ARBA00023125"/>
    </source>
</evidence>
<dbReference type="Gene3D" id="1.10.10.10">
    <property type="entry name" value="Winged helix-like DNA-binding domain superfamily/Winged helix DNA-binding domain"/>
    <property type="match status" value="1"/>
</dbReference>
<dbReference type="Proteomes" id="UP000787472">
    <property type="component" value="Unassembled WGS sequence"/>
</dbReference>
<dbReference type="InterPro" id="IPR000524">
    <property type="entry name" value="Tscrpt_reg_HTH_GntR"/>
</dbReference>
<proteinExistence type="inferred from homology"/>
<comment type="caution">
    <text evidence="8">The sequence shown here is derived from an EMBL/GenBank/DDBJ whole genome shotgun (WGS) entry which is preliminary data.</text>
</comment>
<dbReference type="GO" id="GO:0008483">
    <property type="term" value="F:transaminase activity"/>
    <property type="evidence" value="ECO:0007669"/>
    <property type="project" value="UniProtKB-KW"/>
</dbReference>
<dbReference type="PRINTS" id="PR00035">
    <property type="entry name" value="HTHGNTR"/>
</dbReference>